<gene>
    <name evidence="2" type="ORF">THITE_2085619</name>
</gene>
<feature type="region of interest" description="Disordered" evidence="1">
    <location>
        <begin position="17"/>
        <end position="36"/>
    </location>
</feature>
<evidence type="ECO:0000313" key="3">
    <source>
        <dbReference type="Proteomes" id="UP000008181"/>
    </source>
</evidence>
<dbReference type="HOGENOM" id="CLU_2741815_0_0_1"/>
<name>G2QQV5_THETT</name>
<keyword evidence="3" id="KW-1185">Reference proteome</keyword>
<dbReference type="AlphaFoldDB" id="G2QQV5"/>
<reference evidence="2 3" key="1">
    <citation type="journal article" date="2011" name="Nat. Biotechnol.">
        <title>Comparative genomic analysis of the thermophilic biomass-degrading fungi Myceliophthora thermophila and Thielavia terrestris.</title>
        <authorList>
            <person name="Berka R.M."/>
            <person name="Grigoriev I.V."/>
            <person name="Otillar R."/>
            <person name="Salamov A."/>
            <person name="Grimwood J."/>
            <person name="Reid I."/>
            <person name="Ishmael N."/>
            <person name="John T."/>
            <person name="Darmond C."/>
            <person name="Moisan M.-C."/>
            <person name="Henrissat B."/>
            <person name="Coutinho P.M."/>
            <person name="Lombard V."/>
            <person name="Natvig D.O."/>
            <person name="Lindquist E."/>
            <person name="Schmutz J."/>
            <person name="Lucas S."/>
            <person name="Harris P."/>
            <person name="Powlowski J."/>
            <person name="Bellemare A."/>
            <person name="Taylor D."/>
            <person name="Butler G."/>
            <person name="de Vries R.P."/>
            <person name="Allijn I.E."/>
            <person name="van den Brink J."/>
            <person name="Ushinsky S."/>
            <person name="Storms R."/>
            <person name="Powell A.J."/>
            <person name="Paulsen I.T."/>
            <person name="Elbourne L.D.H."/>
            <person name="Baker S.E."/>
            <person name="Magnuson J."/>
            <person name="LaBoissiere S."/>
            <person name="Clutterbuck A.J."/>
            <person name="Martinez D."/>
            <person name="Wogulis M."/>
            <person name="de Leon A.L."/>
            <person name="Rey M.W."/>
            <person name="Tsang A."/>
        </authorList>
    </citation>
    <scope>NUCLEOTIDE SEQUENCE [LARGE SCALE GENOMIC DNA]</scope>
    <source>
        <strain evidence="3">ATCC 38088 / NRRL 8126</strain>
    </source>
</reference>
<organism evidence="2 3">
    <name type="scientific">Thermothielavioides terrestris (strain ATCC 38088 / NRRL 8126)</name>
    <name type="common">Thielavia terrestris</name>
    <dbReference type="NCBI Taxonomy" id="578455"/>
    <lineage>
        <taxon>Eukaryota</taxon>
        <taxon>Fungi</taxon>
        <taxon>Dikarya</taxon>
        <taxon>Ascomycota</taxon>
        <taxon>Pezizomycotina</taxon>
        <taxon>Sordariomycetes</taxon>
        <taxon>Sordariomycetidae</taxon>
        <taxon>Sordariales</taxon>
        <taxon>Chaetomiaceae</taxon>
        <taxon>Thermothielavioides</taxon>
        <taxon>Thermothielavioides terrestris</taxon>
    </lineage>
</organism>
<dbReference type="GeneID" id="11517683"/>
<evidence type="ECO:0000313" key="2">
    <source>
        <dbReference type="EMBL" id="AEO64114.1"/>
    </source>
</evidence>
<sequence length="71" mass="7636">MSGSYQFKLRDQRIGISPAALKRGPETPASRAATGGDLDPLLRRRCAGREWAQLGYTKSQCMGRAGAGPGW</sequence>
<dbReference type="EMBL" id="CP003009">
    <property type="protein sequence ID" value="AEO64114.1"/>
    <property type="molecule type" value="Genomic_DNA"/>
</dbReference>
<dbReference type="RefSeq" id="XP_003650450.1">
    <property type="nucleotide sequence ID" value="XM_003650402.1"/>
</dbReference>
<accession>G2QQV5</accession>
<evidence type="ECO:0000256" key="1">
    <source>
        <dbReference type="SAM" id="MobiDB-lite"/>
    </source>
</evidence>
<dbReference type="Proteomes" id="UP000008181">
    <property type="component" value="Chromosome 1"/>
</dbReference>
<protein>
    <submittedName>
        <fullName evidence="2">Uncharacterized protein</fullName>
    </submittedName>
</protein>
<proteinExistence type="predicted"/>
<dbReference type="KEGG" id="ttt:THITE_2085619"/>